<evidence type="ECO:0000313" key="2">
    <source>
        <dbReference type="EMBL" id="KIK25120.1"/>
    </source>
</evidence>
<protein>
    <submittedName>
        <fullName evidence="2">Uncharacterized protein</fullName>
    </submittedName>
</protein>
<dbReference type="HOGENOM" id="CLU_2813362_0_0_1"/>
<reference evidence="3" key="2">
    <citation type="submission" date="2015-01" db="EMBL/GenBank/DDBJ databases">
        <title>Evolutionary Origins and Diversification of the Mycorrhizal Mutualists.</title>
        <authorList>
            <consortium name="DOE Joint Genome Institute"/>
            <consortium name="Mycorrhizal Genomics Consortium"/>
            <person name="Kohler A."/>
            <person name="Kuo A."/>
            <person name="Nagy L.G."/>
            <person name="Floudas D."/>
            <person name="Copeland A."/>
            <person name="Barry K.W."/>
            <person name="Cichocki N."/>
            <person name="Veneault-Fourrey C."/>
            <person name="LaButti K."/>
            <person name="Lindquist E.A."/>
            <person name="Lipzen A."/>
            <person name="Lundell T."/>
            <person name="Morin E."/>
            <person name="Murat C."/>
            <person name="Riley R."/>
            <person name="Ohm R."/>
            <person name="Sun H."/>
            <person name="Tunlid A."/>
            <person name="Henrissat B."/>
            <person name="Grigoriev I.V."/>
            <person name="Hibbett D.S."/>
            <person name="Martin F."/>
        </authorList>
    </citation>
    <scope>NUCLEOTIDE SEQUENCE [LARGE SCALE GENOMIC DNA]</scope>
    <source>
        <strain evidence="3">441</strain>
    </source>
</reference>
<gene>
    <name evidence="2" type="ORF">PISMIDRAFT_677363</name>
</gene>
<proteinExistence type="predicted"/>
<dbReference type="Proteomes" id="UP000054018">
    <property type="component" value="Unassembled WGS sequence"/>
</dbReference>
<sequence length="67" mass="7579">MSMILRSFLGSLGASNNNSGAFEDPRSQTCSGREREYYRTNTVGKHEFDETRFARNEVPHSLAYMTG</sequence>
<feature type="region of interest" description="Disordered" evidence="1">
    <location>
        <begin position="12"/>
        <end position="33"/>
    </location>
</feature>
<dbReference type="EMBL" id="KN833710">
    <property type="protein sequence ID" value="KIK25120.1"/>
    <property type="molecule type" value="Genomic_DNA"/>
</dbReference>
<keyword evidence="3" id="KW-1185">Reference proteome</keyword>
<evidence type="ECO:0000313" key="3">
    <source>
        <dbReference type="Proteomes" id="UP000054018"/>
    </source>
</evidence>
<name>A0A0C9YJK4_9AGAM</name>
<organism evidence="2 3">
    <name type="scientific">Pisolithus microcarpus 441</name>
    <dbReference type="NCBI Taxonomy" id="765257"/>
    <lineage>
        <taxon>Eukaryota</taxon>
        <taxon>Fungi</taxon>
        <taxon>Dikarya</taxon>
        <taxon>Basidiomycota</taxon>
        <taxon>Agaricomycotina</taxon>
        <taxon>Agaricomycetes</taxon>
        <taxon>Agaricomycetidae</taxon>
        <taxon>Boletales</taxon>
        <taxon>Sclerodermatineae</taxon>
        <taxon>Pisolithaceae</taxon>
        <taxon>Pisolithus</taxon>
    </lineage>
</organism>
<evidence type="ECO:0000256" key="1">
    <source>
        <dbReference type="SAM" id="MobiDB-lite"/>
    </source>
</evidence>
<reference evidence="2 3" key="1">
    <citation type="submission" date="2014-04" db="EMBL/GenBank/DDBJ databases">
        <authorList>
            <consortium name="DOE Joint Genome Institute"/>
            <person name="Kuo A."/>
            <person name="Kohler A."/>
            <person name="Costa M.D."/>
            <person name="Nagy L.G."/>
            <person name="Floudas D."/>
            <person name="Copeland A."/>
            <person name="Barry K.W."/>
            <person name="Cichocki N."/>
            <person name="Veneault-Fourrey C."/>
            <person name="LaButti K."/>
            <person name="Lindquist E.A."/>
            <person name="Lipzen A."/>
            <person name="Lundell T."/>
            <person name="Morin E."/>
            <person name="Murat C."/>
            <person name="Sun H."/>
            <person name="Tunlid A."/>
            <person name="Henrissat B."/>
            <person name="Grigoriev I.V."/>
            <person name="Hibbett D.S."/>
            <person name="Martin F."/>
            <person name="Nordberg H.P."/>
            <person name="Cantor M.N."/>
            <person name="Hua S.X."/>
        </authorList>
    </citation>
    <scope>NUCLEOTIDE SEQUENCE [LARGE SCALE GENOMIC DNA]</scope>
    <source>
        <strain evidence="2 3">441</strain>
    </source>
</reference>
<dbReference type="AlphaFoldDB" id="A0A0C9YJK4"/>
<accession>A0A0C9YJK4</accession>